<comment type="pathway">
    <text evidence="1">Cofactor biosynthesis; riboflavin biosynthesis.</text>
</comment>
<keyword evidence="6" id="KW-1185">Reference proteome</keyword>
<sequence>MTQRPEIICHMITSLDGRLLTQRWPAAPDELLEVYEGTADRLGADGWIVGRNTMADFLPSGEPQPAEPARERADRIAGAPGRPLAICFDRAARLRPENGEIEGDHLVLVLPETTPEAHVDQLAARGVSVVFGGPDGMAIAPALARIAAAFGTWRLLLEGGGQINGAFLAAGVIDQASTLVFPVVDGQGGVAAIYDHGATIPARRLDLLSVETLDCGTVWMRHSLRRANETTADA</sequence>
<dbReference type="RefSeq" id="WP_020039402.1">
    <property type="nucleotide sequence ID" value="NZ_KE557282.1"/>
</dbReference>
<dbReference type="eggNOG" id="COG1985">
    <property type="taxonomic scope" value="Bacteria"/>
</dbReference>
<dbReference type="EMBL" id="APVH01000046">
    <property type="protein sequence ID" value="EPX76688.1"/>
    <property type="molecule type" value="Genomic_DNA"/>
</dbReference>
<keyword evidence="3" id="KW-0560">Oxidoreductase</keyword>
<organism evidence="5 6">
    <name type="scientific">Salipiger mucosus DSM 16094</name>
    <dbReference type="NCBI Taxonomy" id="1123237"/>
    <lineage>
        <taxon>Bacteria</taxon>
        <taxon>Pseudomonadati</taxon>
        <taxon>Pseudomonadota</taxon>
        <taxon>Alphaproteobacteria</taxon>
        <taxon>Rhodobacterales</taxon>
        <taxon>Roseobacteraceae</taxon>
        <taxon>Salipiger</taxon>
    </lineage>
</organism>
<evidence type="ECO:0000313" key="6">
    <source>
        <dbReference type="Proteomes" id="UP000015347"/>
    </source>
</evidence>
<accession>S9QAP1</accession>
<comment type="caution">
    <text evidence="5">The sequence shown here is derived from an EMBL/GenBank/DDBJ whole genome shotgun (WGS) entry which is preliminary data.</text>
</comment>
<dbReference type="InterPro" id="IPR050765">
    <property type="entry name" value="Riboflavin_Biosynth_HTPR"/>
</dbReference>
<evidence type="ECO:0000256" key="1">
    <source>
        <dbReference type="ARBA" id="ARBA00005104"/>
    </source>
</evidence>
<dbReference type="Proteomes" id="UP000015347">
    <property type="component" value="Unassembled WGS sequence"/>
</dbReference>
<dbReference type="GO" id="GO:0008703">
    <property type="term" value="F:5-amino-6-(5-phosphoribosylamino)uracil reductase activity"/>
    <property type="evidence" value="ECO:0007669"/>
    <property type="project" value="InterPro"/>
</dbReference>
<dbReference type="InterPro" id="IPR024072">
    <property type="entry name" value="DHFR-like_dom_sf"/>
</dbReference>
<dbReference type="OrthoDB" id="9800865at2"/>
<dbReference type="InterPro" id="IPR002734">
    <property type="entry name" value="RibDG_C"/>
</dbReference>
<dbReference type="PANTHER" id="PTHR38011">
    <property type="entry name" value="DIHYDROFOLATE REDUCTASE FAMILY PROTEIN (AFU_ORTHOLOGUE AFUA_8G06820)"/>
    <property type="match status" value="1"/>
</dbReference>
<name>S9QAP1_9RHOB</name>
<reference evidence="6" key="1">
    <citation type="journal article" date="2014" name="Stand. Genomic Sci.">
        <title>Genome sequence of the exopolysaccharide-producing Salipiger mucosus type strain (DSM 16094(T)), a moderately halophilic member of the Roseobacter clade.</title>
        <authorList>
            <person name="Riedel T."/>
            <person name="Spring S."/>
            <person name="Fiebig A."/>
            <person name="Petersen J."/>
            <person name="Kyrpides N.C."/>
            <person name="Goker M."/>
            <person name="Klenk H.P."/>
        </authorList>
    </citation>
    <scope>NUCLEOTIDE SEQUENCE [LARGE SCALE GENOMIC DNA]</scope>
    <source>
        <strain evidence="6">DSM 16094</strain>
    </source>
</reference>
<dbReference type="SUPFAM" id="SSF53597">
    <property type="entry name" value="Dihydrofolate reductase-like"/>
    <property type="match status" value="1"/>
</dbReference>
<evidence type="ECO:0000256" key="2">
    <source>
        <dbReference type="ARBA" id="ARBA00022857"/>
    </source>
</evidence>
<proteinExistence type="predicted"/>
<dbReference type="Gene3D" id="3.40.430.10">
    <property type="entry name" value="Dihydrofolate Reductase, subunit A"/>
    <property type="match status" value="1"/>
</dbReference>
<evidence type="ECO:0000313" key="5">
    <source>
        <dbReference type="EMBL" id="EPX76688.1"/>
    </source>
</evidence>
<dbReference type="Pfam" id="PF01872">
    <property type="entry name" value="RibD_C"/>
    <property type="match status" value="1"/>
</dbReference>
<dbReference type="HOGENOM" id="CLU_073038_1_0_5"/>
<dbReference type="AlphaFoldDB" id="S9QAP1"/>
<keyword evidence="2" id="KW-0521">NADP</keyword>
<dbReference type="PANTHER" id="PTHR38011:SF7">
    <property type="entry name" value="2,5-DIAMINO-6-RIBOSYLAMINO-4(3H)-PYRIMIDINONE 5'-PHOSPHATE REDUCTASE"/>
    <property type="match status" value="1"/>
</dbReference>
<protein>
    <submittedName>
        <fullName evidence="5">Putative riboflavin-specific deaminase</fullName>
    </submittedName>
</protein>
<dbReference type="STRING" id="1123237.Salmuc_00520"/>
<feature type="domain" description="Bacterial bifunctional deaminase-reductase C-terminal" evidence="4">
    <location>
        <begin position="5"/>
        <end position="218"/>
    </location>
</feature>
<gene>
    <name evidence="5" type="ORF">Salmuc_00520</name>
</gene>
<evidence type="ECO:0000256" key="3">
    <source>
        <dbReference type="ARBA" id="ARBA00023002"/>
    </source>
</evidence>
<evidence type="ECO:0000259" key="4">
    <source>
        <dbReference type="Pfam" id="PF01872"/>
    </source>
</evidence>
<dbReference type="GO" id="GO:0009231">
    <property type="term" value="P:riboflavin biosynthetic process"/>
    <property type="evidence" value="ECO:0007669"/>
    <property type="project" value="InterPro"/>
</dbReference>